<feature type="region of interest" description="Disordered" evidence="1">
    <location>
        <begin position="1"/>
        <end position="50"/>
    </location>
</feature>
<proteinExistence type="predicted"/>
<organism evidence="2 3">
    <name type="scientific">Halobium salinum</name>
    <dbReference type="NCBI Taxonomy" id="1364940"/>
    <lineage>
        <taxon>Archaea</taxon>
        <taxon>Methanobacteriati</taxon>
        <taxon>Methanobacteriota</taxon>
        <taxon>Stenosarchaea group</taxon>
        <taxon>Halobacteria</taxon>
        <taxon>Halobacteriales</taxon>
        <taxon>Haloferacaceae</taxon>
        <taxon>Halobium</taxon>
    </lineage>
</organism>
<name>A0ABD5P7U3_9EURY</name>
<reference evidence="2 3" key="1">
    <citation type="journal article" date="2019" name="Int. J. Syst. Evol. Microbiol.">
        <title>The Global Catalogue of Microorganisms (GCM) 10K type strain sequencing project: providing services to taxonomists for standard genome sequencing and annotation.</title>
        <authorList>
            <consortium name="The Broad Institute Genomics Platform"/>
            <consortium name="The Broad Institute Genome Sequencing Center for Infectious Disease"/>
            <person name="Wu L."/>
            <person name="Ma J."/>
        </authorList>
    </citation>
    <scope>NUCLEOTIDE SEQUENCE [LARGE SCALE GENOMIC DNA]</scope>
    <source>
        <strain evidence="2 3">CGMCC 1.12553</strain>
    </source>
</reference>
<sequence length="50" mass="5653">MCKEFDAEWTALREELDTEERSRSTGEEAPEPELEAKPEPRSAASRATSK</sequence>
<evidence type="ECO:0000313" key="2">
    <source>
        <dbReference type="EMBL" id="MFC4356925.1"/>
    </source>
</evidence>
<gene>
    <name evidence="2" type="ORF">ACFO0N_03065</name>
</gene>
<accession>A0ABD5P7U3</accession>
<evidence type="ECO:0000313" key="3">
    <source>
        <dbReference type="Proteomes" id="UP001595921"/>
    </source>
</evidence>
<evidence type="ECO:0000256" key="1">
    <source>
        <dbReference type="SAM" id="MobiDB-lite"/>
    </source>
</evidence>
<dbReference type="EMBL" id="JBHSDS010000003">
    <property type="protein sequence ID" value="MFC4356925.1"/>
    <property type="molecule type" value="Genomic_DNA"/>
</dbReference>
<protein>
    <submittedName>
        <fullName evidence="2">Uncharacterized protein</fullName>
    </submittedName>
</protein>
<dbReference type="AlphaFoldDB" id="A0ABD5P7U3"/>
<comment type="caution">
    <text evidence="2">The sequence shown here is derived from an EMBL/GenBank/DDBJ whole genome shotgun (WGS) entry which is preliminary data.</text>
</comment>
<feature type="compositionally biased region" description="Basic and acidic residues" evidence="1">
    <location>
        <begin position="1"/>
        <end position="26"/>
    </location>
</feature>
<dbReference type="RefSeq" id="WP_267621909.1">
    <property type="nucleotide sequence ID" value="NZ_JAODIW010000006.1"/>
</dbReference>
<dbReference type="Proteomes" id="UP001595921">
    <property type="component" value="Unassembled WGS sequence"/>
</dbReference>
<keyword evidence="3" id="KW-1185">Reference proteome</keyword>